<feature type="compositionally biased region" description="Polar residues" evidence="1">
    <location>
        <begin position="43"/>
        <end position="56"/>
    </location>
</feature>
<accession>A0A7S9PSS5</accession>
<proteinExistence type="predicted"/>
<dbReference type="EMBL" id="CP031385">
    <property type="protein sequence ID" value="QPG94666.1"/>
    <property type="molecule type" value="Genomic_DNA"/>
</dbReference>
<keyword evidence="3" id="KW-1185">Reference proteome</keyword>
<protein>
    <submittedName>
        <fullName evidence="2">Uncharacterized protein</fullName>
    </submittedName>
</protein>
<feature type="region of interest" description="Disordered" evidence="1">
    <location>
        <begin position="37"/>
        <end position="56"/>
    </location>
</feature>
<evidence type="ECO:0000313" key="3">
    <source>
        <dbReference type="Proteomes" id="UP000594364"/>
    </source>
</evidence>
<sequence length="56" mass="6536">MYRRSSEEASDRLTRPLTVEDLSDRRFLRLLKRNLTDRRSSEEASATALTDNSSDF</sequence>
<evidence type="ECO:0000313" key="2">
    <source>
        <dbReference type="EMBL" id="QPG94666.1"/>
    </source>
</evidence>
<gene>
    <name evidence="2" type="ORF">C2857_006693</name>
</gene>
<name>A0A7S9PSS5_EPIFF</name>
<reference evidence="2 3" key="1">
    <citation type="journal article" date="2018" name="PLoS Genet.">
        <title>Repeat elements organise 3D genome structure and mediate transcription in the filamentous fungus Epichloe festucae.</title>
        <authorList>
            <person name="Winter D.J."/>
            <person name="Ganley A.R.D."/>
            <person name="Young C.A."/>
            <person name="Liachko I."/>
            <person name="Schardl C.L."/>
            <person name="Dupont P.Y."/>
            <person name="Berry D."/>
            <person name="Ram A."/>
            <person name="Scott B."/>
            <person name="Cox M.P."/>
        </authorList>
    </citation>
    <scope>NUCLEOTIDE SEQUENCE [LARGE SCALE GENOMIC DNA]</scope>
    <source>
        <strain evidence="2 3">Fl1</strain>
    </source>
</reference>
<dbReference type="AlphaFoldDB" id="A0A7S9PSS5"/>
<organism evidence="2 3">
    <name type="scientific">Epichloe festucae (strain Fl1)</name>
    <dbReference type="NCBI Taxonomy" id="877507"/>
    <lineage>
        <taxon>Eukaryota</taxon>
        <taxon>Fungi</taxon>
        <taxon>Dikarya</taxon>
        <taxon>Ascomycota</taxon>
        <taxon>Pezizomycotina</taxon>
        <taxon>Sordariomycetes</taxon>
        <taxon>Hypocreomycetidae</taxon>
        <taxon>Hypocreales</taxon>
        <taxon>Clavicipitaceae</taxon>
        <taxon>Epichloe</taxon>
    </lineage>
</organism>
<dbReference type="Proteomes" id="UP000594364">
    <property type="component" value="Chromosome 1"/>
</dbReference>
<evidence type="ECO:0000256" key="1">
    <source>
        <dbReference type="SAM" id="MobiDB-lite"/>
    </source>
</evidence>